<reference evidence="3 4" key="1">
    <citation type="submission" date="2014-07" db="EMBL/GenBank/DDBJ databases">
        <title>Methanogenic archaea and the global carbon cycle.</title>
        <authorList>
            <person name="Henriksen J.R."/>
            <person name="Luke J."/>
            <person name="Reinhart S."/>
            <person name="Benedict M.N."/>
            <person name="Youngblut N.D."/>
            <person name="Metcalf M.E."/>
            <person name="Whitaker R.J."/>
            <person name="Metcalf W.W."/>
        </authorList>
    </citation>
    <scope>NUCLEOTIDE SEQUENCE [LARGE SCALE GENOMIC DNA]</scope>
    <source>
        <strain evidence="3 4">Z-761</strain>
    </source>
</reference>
<keyword evidence="1 2" id="KW-0533">Nickel</keyword>
<dbReference type="RefSeq" id="WP_048117213.1">
    <property type="nucleotide sequence ID" value="NZ_CP009520.1"/>
</dbReference>
<dbReference type="InterPro" id="IPR002822">
    <property type="entry name" value="Ni_insertion"/>
</dbReference>
<dbReference type="GeneID" id="24808661"/>
<accession>A0A0E3LGI3</accession>
<protein>
    <recommendedName>
        <fullName evidence="2">Putative nickel insertion protein</fullName>
    </recommendedName>
</protein>
<comment type="similarity">
    <text evidence="2">Belongs to the LarC family.</text>
</comment>
<dbReference type="HAMAP" id="MF_01074">
    <property type="entry name" value="LarC"/>
    <property type="match status" value="1"/>
</dbReference>
<dbReference type="EMBL" id="CP009520">
    <property type="protein sequence ID" value="AKB42571.1"/>
    <property type="molecule type" value="Genomic_DNA"/>
</dbReference>
<dbReference type="GO" id="GO:0016829">
    <property type="term" value="F:lyase activity"/>
    <property type="evidence" value="ECO:0007669"/>
    <property type="project" value="UniProtKB-UniRule"/>
</dbReference>
<dbReference type="PANTHER" id="PTHR36566:SF1">
    <property type="entry name" value="PYRIDINIUM-3,5-BISTHIOCARBOXYLIC ACID MONONUCLEOTIDE NICKEL INSERTION PROTEIN"/>
    <property type="match status" value="1"/>
</dbReference>
<evidence type="ECO:0000256" key="2">
    <source>
        <dbReference type="HAMAP-Rule" id="MF_01074"/>
    </source>
</evidence>
<dbReference type="GO" id="GO:0016151">
    <property type="term" value="F:nickel cation binding"/>
    <property type="evidence" value="ECO:0007669"/>
    <property type="project" value="UniProtKB-UniRule"/>
</dbReference>
<name>A0A0E3LGI3_9EURY</name>
<dbReference type="NCBIfam" id="TIGR00299">
    <property type="entry name" value="nickel pincer cofactor biosynthesis protein LarC"/>
    <property type="match status" value="1"/>
</dbReference>
<keyword evidence="2" id="KW-0456">Lyase</keyword>
<gene>
    <name evidence="3" type="ORF">MSVAZ_0302</name>
</gene>
<dbReference type="Gene3D" id="3.10.20.300">
    <property type="entry name" value="mk0293 like domain"/>
    <property type="match status" value="1"/>
</dbReference>
<sequence length="396" mass="42506">MKALVFNPFSGAAGDMILGCTLDLGANRKMVKELIEASVNVSVDIREVMKKGIKALDVRINVPEKEPVRTYPEILDVVKAAKLPSGVEASALDIFSKLAEAEASVHGQTDLEKLHFHEVGQSDALADIIGSSAAIYSLNCDSVYCTPINVGSGTIECAHGVLPVPAPATLELLKKGKFYFRGGAEQKELLTPTGAAILAHFARPLEAFPQGRVISIGYGAGDSELAGPNVLQGMLCELDSCLITDIIEVLETNADDVSGEVLGNLFEELLAMGARDVAILPATMKKGRPAHVIKVIAKPEDTEKLARKIIIETGSLGVRVIPTRHRLMAARRIEPVKFEVEGQIYESAVKIARDSEGILLNISAEFEDCKKIAKASGIPVKEVMRKAEEAARKLFS</sequence>
<dbReference type="Proteomes" id="UP000033096">
    <property type="component" value="Chromosome"/>
</dbReference>
<dbReference type="STRING" id="1434123.MSVAZ_0302"/>
<dbReference type="PATRIC" id="fig|1434123.4.peg.306"/>
<dbReference type="Pfam" id="PF01969">
    <property type="entry name" value="Ni_insertion"/>
    <property type="match status" value="1"/>
</dbReference>
<evidence type="ECO:0000256" key="1">
    <source>
        <dbReference type="ARBA" id="ARBA00022596"/>
    </source>
</evidence>
<evidence type="ECO:0000313" key="4">
    <source>
        <dbReference type="Proteomes" id="UP000033096"/>
    </source>
</evidence>
<proteinExistence type="inferred from homology"/>
<dbReference type="AlphaFoldDB" id="A0A0E3LGI3"/>
<dbReference type="HOGENOM" id="CLU_028523_2_1_2"/>
<dbReference type="Gene3D" id="3.30.70.1380">
    <property type="entry name" value="Transcriptional regulatory protein pf0864 domain like"/>
    <property type="match status" value="1"/>
</dbReference>
<keyword evidence="4" id="KW-1185">Reference proteome</keyword>
<evidence type="ECO:0000313" key="3">
    <source>
        <dbReference type="EMBL" id="AKB42571.1"/>
    </source>
</evidence>
<organism evidence="3 4">
    <name type="scientific">Methanosarcina vacuolata Z-761</name>
    <dbReference type="NCBI Taxonomy" id="1434123"/>
    <lineage>
        <taxon>Archaea</taxon>
        <taxon>Methanobacteriati</taxon>
        <taxon>Methanobacteriota</taxon>
        <taxon>Stenosarchaea group</taxon>
        <taxon>Methanomicrobia</taxon>
        <taxon>Methanosarcinales</taxon>
        <taxon>Methanosarcinaceae</taxon>
        <taxon>Methanosarcina</taxon>
    </lineage>
</organism>
<dbReference type="PANTHER" id="PTHR36566">
    <property type="entry name" value="NICKEL INSERTION PROTEIN-RELATED"/>
    <property type="match status" value="1"/>
</dbReference>
<dbReference type="KEGG" id="mvc:MSVAZ_0302"/>